<dbReference type="Proteomes" id="UP001279410">
    <property type="component" value="Unassembled WGS sequence"/>
</dbReference>
<feature type="compositionally biased region" description="Polar residues" evidence="9">
    <location>
        <begin position="114"/>
        <end position="125"/>
    </location>
</feature>
<dbReference type="GO" id="GO:0003735">
    <property type="term" value="F:structural constituent of ribosome"/>
    <property type="evidence" value="ECO:0007669"/>
    <property type="project" value="InterPro"/>
</dbReference>
<evidence type="ECO:0000256" key="4">
    <source>
        <dbReference type="ARBA" id="ARBA00022980"/>
    </source>
</evidence>
<dbReference type="InterPro" id="IPR026299">
    <property type="entry name" value="MRP-S31"/>
</dbReference>
<feature type="region of interest" description="Disordered" evidence="9">
    <location>
        <begin position="107"/>
        <end position="129"/>
    </location>
</feature>
<comment type="caution">
    <text evidence="10">The sequence shown here is derived from an EMBL/GenBank/DDBJ whole genome shotgun (WGS) entry which is preliminary data.</text>
</comment>
<dbReference type="AlphaFoldDB" id="A0AAD3M3X1"/>
<dbReference type="EMBL" id="BRZM01000003">
    <property type="protein sequence ID" value="GLD46914.1"/>
    <property type="molecule type" value="Genomic_DNA"/>
</dbReference>
<accession>A0AAD3M3X1</accession>
<evidence type="ECO:0000313" key="10">
    <source>
        <dbReference type="EMBL" id="GLD46914.1"/>
    </source>
</evidence>
<keyword evidence="5" id="KW-0496">Mitochondrion</keyword>
<comment type="similarity">
    <text evidence="2">Belongs to the mitochondrion-specific ribosomal protein mS31 family.</text>
</comment>
<evidence type="ECO:0000256" key="8">
    <source>
        <dbReference type="ARBA" id="ARBA00035363"/>
    </source>
</evidence>
<sequence>MYKYLFRTVFTARNSSVSVFESSVLPAKCDKAAVFRFANGCGVKAISTSSVRLCENKDNVVLSKHNEKTNADEKADPAESPTLAPQKAEDESKVIEVAEQREEPVVLKTEDGNEQNVAETQQENTGAAKSGKEGLLGLLGAMKVEVTSKRKLNLLKGKQNNALTPKLKPAAMESTISMFQKVSEEASSNIKTLDPELVAAASAAASTLPNSSQAESELLQQLRQHEAITDAQSKGDMSNLGGIIADMKVAKKPHRQNGRGANPIYFDEDGRENTLKGGITAELDGVWKRRILLSGKRLNIFSPTTDKDVESTPARPTLWDVDFANQLSLSIDHMPRNGLEEMIQWTKEGKMWSYPINNEDGLEEEASIPFHEHIFLEKHLEEGFPRQGPVRHFMELVVAGLSKNPHLTVQQKKEHISWFRDYFHQKEDVLKEADVYLN</sequence>
<evidence type="ECO:0000256" key="7">
    <source>
        <dbReference type="ARBA" id="ARBA00035133"/>
    </source>
</evidence>
<evidence type="ECO:0000256" key="5">
    <source>
        <dbReference type="ARBA" id="ARBA00023128"/>
    </source>
</evidence>
<evidence type="ECO:0000256" key="2">
    <source>
        <dbReference type="ARBA" id="ARBA00011057"/>
    </source>
</evidence>
<keyword evidence="6" id="KW-0687">Ribonucleoprotein</keyword>
<evidence type="ECO:0000256" key="9">
    <source>
        <dbReference type="SAM" id="MobiDB-lite"/>
    </source>
</evidence>
<evidence type="ECO:0000256" key="6">
    <source>
        <dbReference type="ARBA" id="ARBA00023274"/>
    </source>
</evidence>
<keyword evidence="11" id="KW-1185">Reference proteome</keyword>
<proteinExistence type="inferred from homology"/>
<keyword evidence="3" id="KW-0809">Transit peptide</keyword>
<feature type="region of interest" description="Disordered" evidence="9">
    <location>
        <begin position="64"/>
        <end position="92"/>
    </location>
</feature>
<keyword evidence="4 10" id="KW-0689">Ribosomal protein</keyword>
<dbReference type="GO" id="GO:0005763">
    <property type="term" value="C:mitochondrial small ribosomal subunit"/>
    <property type="evidence" value="ECO:0007669"/>
    <property type="project" value="InterPro"/>
</dbReference>
<protein>
    <recommendedName>
        <fullName evidence="7">Small ribosomal subunit protein mS31</fullName>
    </recommendedName>
    <alternativeName>
        <fullName evidence="8">28S ribosomal protein S31, mitochondrial</fullName>
    </alternativeName>
</protein>
<feature type="compositionally biased region" description="Basic and acidic residues" evidence="9">
    <location>
        <begin position="64"/>
        <end position="77"/>
    </location>
</feature>
<gene>
    <name evidence="10" type="ORF">AKAME5_000118600</name>
</gene>
<evidence type="ECO:0000256" key="1">
    <source>
        <dbReference type="ARBA" id="ARBA00004173"/>
    </source>
</evidence>
<dbReference type="PANTHER" id="PTHR13231">
    <property type="entry name" value="MITOCHONDRIAL RIBOSOMAL PROTEIN S31"/>
    <property type="match status" value="1"/>
</dbReference>
<evidence type="ECO:0000256" key="3">
    <source>
        <dbReference type="ARBA" id="ARBA00022946"/>
    </source>
</evidence>
<organism evidence="10 11">
    <name type="scientific">Lates japonicus</name>
    <name type="common">Japanese lates</name>
    <dbReference type="NCBI Taxonomy" id="270547"/>
    <lineage>
        <taxon>Eukaryota</taxon>
        <taxon>Metazoa</taxon>
        <taxon>Chordata</taxon>
        <taxon>Craniata</taxon>
        <taxon>Vertebrata</taxon>
        <taxon>Euteleostomi</taxon>
        <taxon>Actinopterygii</taxon>
        <taxon>Neopterygii</taxon>
        <taxon>Teleostei</taxon>
        <taxon>Neoteleostei</taxon>
        <taxon>Acanthomorphata</taxon>
        <taxon>Carangaria</taxon>
        <taxon>Carangaria incertae sedis</taxon>
        <taxon>Centropomidae</taxon>
        <taxon>Lates</taxon>
    </lineage>
</organism>
<dbReference type="PANTHER" id="PTHR13231:SF3">
    <property type="entry name" value="SMALL RIBOSOMAL SUBUNIT PROTEIN MS31"/>
    <property type="match status" value="1"/>
</dbReference>
<reference evidence="10" key="1">
    <citation type="submission" date="2022-08" db="EMBL/GenBank/DDBJ databases">
        <title>Genome sequencing of akame (Lates japonicus).</title>
        <authorList>
            <person name="Hashiguchi Y."/>
            <person name="Takahashi H."/>
        </authorList>
    </citation>
    <scope>NUCLEOTIDE SEQUENCE</scope>
    <source>
        <strain evidence="10">Kochi</strain>
    </source>
</reference>
<evidence type="ECO:0000313" key="11">
    <source>
        <dbReference type="Proteomes" id="UP001279410"/>
    </source>
</evidence>
<dbReference type="Pfam" id="PF15433">
    <property type="entry name" value="MRP-S31"/>
    <property type="match status" value="1"/>
</dbReference>
<comment type="subcellular location">
    <subcellularLocation>
        <location evidence="1">Mitochondrion</location>
    </subcellularLocation>
</comment>
<name>A0AAD3M3X1_LATJO</name>